<proteinExistence type="predicted"/>
<dbReference type="InParanoid" id="A0A024GKJ8"/>
<organism evidence="1 2">
    <name type="scientific">Albugo candida</name>
    <dbReference type="NCBI Taxonomy" id="65357"/>
    <lineage>
        <taxon>Eukaryota</taxon>
        <taxon>Sar</taxon>
        <taxon>Stramenopiles</taxon>
        <taxon>Oomycota</taxon>
        <taxon>Peronosporomycetes</taxon>
        <taxon>Albuginales</taxon>
        <taxon>Albuginaceae</taxon>
        <taxon>Albugo</taxon>
    </lineage>
</organism>
<evidence type="ECO:0000313" key="1">
    <source>
        <dbReference type="EMBL" id="CCI47044.1"/>
    </source>
</evidence>
<dbReference type="AlphaFoldDB" id="A0A024GKJ8"/>
<gene>
    <name evidence="1" type="ORF">BN9_080000</name>
</gene>
<reference evidence="1 2" key="1">
    <citation type="submission" date="2012-05" db="EMBL/GenBank/DDBJ databases">
        <title>Recombination and specialization in a pathogen metapopulation.</title>
        <authorList>
            <person name="Gardiner A."/>
            <person name="Kemen E."/>
            <person name="Schultz-Larsen T."/>
            <person name="MacLean D."/>
            <person name="Van Oosterhout C."/>
            <person name="Jones J.D.G."/>
        </authorList>
    </citation>
    <scope>NUCLEOTIDE SEQUENCE [LARGE SCALE GENOMIC DNA]</scope>
    <source>
        <strain evidence="1 2">Ac Nc2</strain>
    </source>
</reference>
<protein>
    <submittedName>
        <fullName evidence="1">Uncharacterized protein</fullName>
    </submittedName>
</protein>
<comment type="caution">
    <text evidence="1">The sequence shown here is derived from an EMBL/GenBank/DDBJ whole genome shotgun (WGS) entry which is preliminary data.</text>
</comment>
<evidence type="ECO:0000313" key="2">
    <source>
        <dbReference type="Proteomes" id="UP000053237"/>
    </source>
</evidence>
<sequence>MTAQSSTLSRARYIERNSMHSTKPSAIISTKDDWLQKDATDSRNRTASIRMIHLQAKQVLAFLRLRGHLGYKTRQRLHYHSVIIAILMKDSFIRSFQACQLGRWKIVCKHDR</sequence>
<dbReference type="EMBL" id="CAIX01000149">
    <property type="protein sequence ID" value="CCI47044.1"/>
    <property type="molecule type" value="Genomic_DNA"/>
</dbReference>
<keyword evidence="2" id="KW-1185">Reference proteome</keyword>
<dbReference type="Proteomes" id="UP000053237">
    <property type="component" value="Unassembled WGS sequence"/>
</dbReference>
<accession>A0A024GKJ8</accession>
<name>A0A024GKJ8_9STRA</name>